<accession>A0A0B7FAI5</accession>
<proteinExistence type="predicted"/>
<dbReference type="Proteomes" id="UP000059188">
    <property type="component" value="Unassembled WGS sequence"/>
</dbReference>
<name>A0A0B7FAI5_THACB</name>
<evidence type="ECO:0000313" key="1">
    <source>
        <dbReference type="EMBL" id="CEL53934.1"/>
    </source>
</evidence>
<keyword evidence="2" id="KW-1185">Reference proteome</keyword>
<sequence length="182" mass="20173">MNLTIHALIAMSWAKPRRSSGCCAASELVKERVIKQSRPLRNVFFNTCATQAFGGTRGILEDSEALLFLENVGAQGKLPDSSYGENPPPIRCSRFRLSPITTIIVSAENCKSRLPEKKSRFGPRPSICFSTSPLHASCTRTRSTRNAVLQPKASRHLPSTIYLAELVILALTRHPRPHDLTY</sequence>
<gene>
    <name evidence="1" type="ORF">RSOLAG1IB_06716</name>
</gene>
<evidence type="ECO:0000313" key="2">
    <source>
        <dbReference type="Proteomes" id="UP000059188"/>
    </source>
</evidence>
<protein>
    <submittedName>
        <fullName evidence="1">Uncharacterized protein</fullName>
    </submittedName>
</protein>
<organism evidence="1 2">
    <name type="scientific">Thanatephorus cucumeris (strain AG1-IB / isolate 7/3/14)</name>
    <name type="common">Lettuce bottom rot fungus</name>
    <name type="synonym">Rhizoctonia solani</name>
    <dbReference type="NCBI Taxonomy" id="1108050"/>
    <lineage>
        <taxon>Eukaryota</taxon>
        <taxon>Fungi</taxon>
        <taxon>Dikarya</taxon>
        <taxon>Basidiomycota</taxon>
        <taxon>Agaricomycotina</taxon>
        <taxon>Agaricomycetes</taxon>
        <taxon>Cantharellales</taxon>
        <taxon>Ceratobasidiaceae</taxon>
        <taxon>Rhizoctonia</taxon>
        <taxon>Rhizoctonia solani AG-1</taxon>
    </lineage>
</organism>
<dbReference type="AlphaFoldDB" id="A0A0B7FAI5"/>
<dbReference type="EMBL" id="LN679113">
    <property type="protein sequence ID" value="CEL53934.1"/>
    <property type="molecule type" value="Genomic_DNA"/>
</dbReference>
<reference evidence="1 2" key="1">
    <citation type="submission" date="2014-11" db="EMBL/GenBank/DDBJ databases">
        <authorList>
            <person name="Wibberg Daniel"/>
        </authorList>
    </citation>
    <scope>NUCLEOTIDE SEQUENCE [LARGE SCALE GENOMIC DNA]</scope>
    <source>
        <strain evidence="1">Rhizoctonia solani AG1-IB 7/3/14</strain>
    </source>
</reference>